<dbReference type="OrthoDB" id="7596570at2"/>
<protein>
    <recommendedName>
        <fullName evidence="3">DUF997 domain-containing protein</fullName>
    </recommendedName>
</protein>
<comment type="caution">
    <text evidence="1">The sequence shown here is derived from an EMBL/GenBank/DDBJ whole genome shotgun (WGS) entry which is preliminary data.</text>
</comment>
<dbReference type="RefSeq" id="WP_094475111.1">
    <property type="nucleotide sequence ID" value="NZ_NOXT01000125.1"/>
</dbReference>
<sequence>MLDERERQLRDKAYVATHQIMVTGLFGFLIWSIIAKFVDGWMPGQGQALDLLSGFAISAMALPGIILAWREQPADAEDEA</sequence>
<dbReference type="Proteomes" id="UP000216991">
    <property type="component" value="Unassembled WGS sequence"/>
</dbReference>
<reference evidence="1 2" key="1">
    <citation type="submission" date="2017-07" db="EMBL/GenBank/DDBJ databases">
        <title>Sandarakinorhabdus cyanobacteriorum sp. nov., a novel bacterium isolated from cyanobacterial aggregates in a eutrophic lake.</title>
        <authorList>
            <person name="Cai H."/>
        </authorList>
    </citation>
    <scope>NUCLEOTIDE SEQUENCE [LARGE SCALE GENOMIC DNA]</scope>
    <source>
        <strain evidence="1 2">TH057</strain>
    </source>
</reference>
<dbReference type="EMBL" id="NOXT01000125">
    <property type="protein sequence ID" value="OYQ24304.1"/>
    <property type="molecule type" value="Genomic_DNA"/>
</dbReference>
<accession>A0A255Y6H3</accession>
<dbReference type="AlphaFoldDB" id="A0A255Y6H3"/>
<evidence type="ECO:0008006" key="3">
    <source>
        <dbReference type="Google" id="ProtNLM"/>
    </source>
</evidence>
<organism evidence="1 2">
    <name type="scientific">Sandarakinorhabdus cyanobacteriorum</name>
    <dbReference type="NCBI Taxonomy" id="1981098"/>
    <lineage>
        <taxon>Bacteria</taxon>
        <taxon>Pseudomonadati</taxon>
        <taxon>Pseudomonadota</taxon>
        <taxon>Alphaproteobacteria</taxon>
        <taxon>Sphingomonadales</taxon>
        <taxon>Sphingosinicellaceae</taxon>
        <taxon>Sandarakinorhabdus</taxon>
    </lineage>
</organism>
<evidence type="ECO:0000313" key="2">
    <source>
        <dbReference type="Proteomes" id="UP000216991"/>
    </source>
</evidence>
<proteinExistence type="predicted"/>
<keyword evidence="2" id="KW-1185">Reference proteome</keyword>
<gene>
    <name evidence="1" type="ORF">CHU93_15810</name>
</gene>
<name>A0A255Y6H3_9SPHN</name>
<evidence type="ECO:0000313" key="1">
    <source>
        <dbReference type="EMBL" id="OYQ24304.1"/>
    </source>
</evidence>